<accession>A0ACB8REU6</accession>
<evidence type="ECO:0000313" key="2">
    <source>
        <dbReference type="Proteomes" id="UP000814033"/>
    </source>
</evidence>
<comment type="caution">
    <text evidence="1">The sequence shown here is derived from an EMBL/GenBank/DDBJ whole genome shotgun (WGS) entry which is preliminary data.</text>
</comment>
<reference evidence="1" key="2">
    <citation type="journal article" date="2022" name="New Phytol.">
        <title>Evolutionary transition to the ectomycorrhizal habit in the genomes of a hyperdiverse lineage of mushroom-forming fungi.</title>
        <authorList>
            <person name="Looney B."/>
            <person name="Miyauchi S."/>
            <person name="Morin E."/>
            <person name="Drula E."/>
            <person name="Courty P.E."/>
            <person name="Kohler A."/>
            <person name="Kuo A."/>
            <person name="LaButti K."/>
            <person name="Pangilinan J."/>
            <person name="Lipzen A."/>
            <person name="Riley R."/>
            <person name="Andreopoulos W."/>
            <person name="He G."/>
            <person name="Johnson J."/>
            <person name="Nolan M."/>
            <person name="Tritt A."/>
            <person name="Barry K.W."/>
            <person name="Grigoriev I.V."/>
            <person name="Nagy L.G."/>
            <person name="Hibbett D."/>
            <person name="Henrissat B."/>
            <person name="Matheny P.B."/>
            <person name="Labbe J."/>
            <person name="Martin F.M."/>
        </authorList>
    </citation>
    <scope>NUCLEOTIDE SEQUENCE</scope>
    <source>
        <strain evidence="1">FP105234-sp</strain>
    </source>
</reference>
<organism evidence="1 2">
    <name type="scientific">Auriscalpium vulgare</name>
    <dbReference type="NCBI Taxonomy" id="40419"/>
    <lineage>
        <taxon>Eukaryota</taxon>
        <taxon>Fungi</taxon>
        <taxon>Dikarya</taxon>
        <taxon>Basidiomycota</taxon>
        <taxon>Agaricomycotina</taxon>
        <taxon>Agaricomycetes</taxon>
        <taxon>Russulales</taxon>
        <taxon>Auriscalpiaceae</taxon>
        <taxon>Auriscalpium</taxon>
    </lineage>
</organism>
<dbReference type="EMBL" id="MU276083">
    <property type="protein sequence ID" value="KAI0042120.1"/>
    <property type="molecule type" value="Genomic_DNA"/>
</dbReference>
<keyword evidence="2" id="KW-1185">Reference proteome</keyword>
<proteinExistence type="predicted"/>
<reference evidence="1" key="1">
    <citation type="submission" date="2021-02" db="EMBL/GenBank/DDBJ databases">
        <authorList>
            <consortium name="DOE Joint Genome Institute"/>
            <person name="Ahrendt S."/>
            <person name="Looney B.P."/>
            <person name="Miyauchi S."/>
            <person name="Morin E."/>
            <person name="Drula E."/>
            <person name="Courty P.E."/>
            <person name="Chicoki N."/>
            <person name="Fauchery L."/>
            <person name="Kohler A."/>
            <person name="Kuo A."/>
            <person name="Labutti K."/>
            <person name="Pangilinan J."/>
            <person name="Lipzen A."/>
            <person name="Riley R."/>
            <person name="Andreopoulos W."/>
            <person name="He G."/>
            <person name="Johnson J."/>
            <person name="Barry K.W."/>
            <person name="Grigoriev I.V."/>
            <person name="Nagy L."/>
            <person name="Hibbett D."/>
            <person name="Henrissat B."/>
            <person name="Matheny P.B."/>
            <person name="Labbe J."/>
            <person name="Martin F."/>
        </authorList>
    </citation>
    <scope>NUCLEOTIDE SEQUENCE</scope>
    <source>
        <strain evidence="1">FP105234-sp</strain>
    </source>
</reference>
<protein>
    <submittedName>
        <fullName evidence="1">Uncharacterized protein</fullName>
    </submittedName>
</protein>
<evidence type="ECO:0000313" key="1">
    <source>
        <dbReference type="EMBL" id="KAI0042120.1"/>
    </source>
</evidence>
<name>A0ACB8REU6_9AGAM</name>
<dbReference type="Proteomes" id="UP000814033">
    <property type="component" value="Unassembled WGS sequence"/>
</dbReference>
<sequence length="92" mass="10616">MANHTRSQHRHVFGSTALRLPLPHTVESLSLTSSGPEQLPEIGRATLRHLDIPNWLNNQEIRELLEWDVSWHLRTIKLGGVYTLRRRSWSGS</sequence>
<gene>
    <name evidence="1" type="ORF">FA95DRAFT_1564644</name>
</gene>